<keyword evidence="3" id="KW-1185">Reference proteome</keyword>
<dbReference type="InterPro" id="IPR024344">
    <property type="entry name" value="MDMPI_metal-binding"/>
</dbReference>
<accession>A0A1H2HBM5</accession>
<evidence type="ECO:0000259" key="1">
    <source>
        <dbReference type="Pfam" id="PF11716"/>
    </source>
</evidence>
<name>A0A1H2HBM5_9ACTN</name>
<dbReference type="Gene3D" id="1.20.120.450">
    <property type="entry name" value="dinb family like domain"/>
    <property type="match status" value="1"/>
</dbReference>
<proteinExistence type="predicted"/>
<gene>
    <name evidence="2" type="ORF">SAMN04488563_0935</name>
</gene>
<organism evidence="2 3">
    <name type="scientific">Jiangella alkaliphila</name>
    <dbReference type="NCBI Taxonomy" id="419479"/>
    <lineage>
        <taxon>Bacteria</taxon>
        <taxon>Bacillati</taxon>
        <taxon>Actinomycetota</taxon>
        <taxon>Actinomycetes</taxon>
        <taxon>Jiangellales</taxon>
        <taxon>Jiangellaceae</taxon>
        <taxon>Jiangella</taxon>
    </lineage>
</organism>
<dbReference type="GO" id="GO:0046872">
    <property type="term" value="F:metal ion binding"/>
    <property type="evidence" value="ECO:0007669"/>
    <property type="project" value="InterPro"/>
</dbReference>
<protein>
    <submittedName>
        <fullName evidence="2">TIGR03086 family protein</fullName>
    </submittedName>
</protein>
<dbReference type="Pfam" id="PF11716">
    <property type="entry name" value="MDMPI_N"/>
    <property type="match status" value="1"/>
</dbReference>
<dbReference type="SUPFAM" id="SSF109854">
    <property type="entry name" value="DinB/YfiT-like putative metalloenzymes"/>
    <property type="match status" value="1"/>
</dbReference>
<dbReference type="AlphaFoldDB" id="A0A1H2HBM5"/>
<dbReference type="InterPro" id="IPR017520">
    <property type="entry name" value="CHP03086"/>
</dbReference>
<dbReference type="InterPro" id="IPR034660">
    <property type="entry name" value="DinB/YfiT-like"/>
</dbReference>
<sequence length="199" mass="21892">MSHPYKRDRPLSRQGGDMTDIADRYRRLAAVLDHRIESVPADRWESPSPCEGWTTRDVVAHLIDWHGGVAELGGLTLPPGPPVEDDPVAAWRHTRDAMQELLDDPERANTSYEGMFGPTTVAATADQFLGLDLIVHGWDIARGAGLDDTIPPEDVAELLPTIRQLGDNLRRPGVCGPEVPVPDDADDQTKLLGLLGRRR</sequence>
<feature type="domain" description="Mycothiol-dependent maleylpyruvate isomerase metal-binding" evidence="1">
    <location>
        <begin position="26"/>
        <end position="140"/>
    </location>
</feature>
<dbReference type="EMBL" id="LT629791">
    <property type="protein sequence ID" value="SDU28938.1"/>
    <property type="molecule type" value="Genomic_DNA"/>
</dbReference>
<dbReference type="STRING" id="419479.SAMN04488563_0935"/>
<evidence type="ECO:0000313" key="3">
    <source>
        <dbReference type="Proteomes" id="UP000182977"/>
    </source>
</evidence>
<dbReference type="NCBIfam" id="TIGR03083">
    <property type="entry name" value="maleylpyruvate isomerase family mycothiol-dependent enzyme"/>
    <property type="match status" value="1"/>
</dbReference>
<dbReference type="InterPro" id="IPR017517">
    <property type="entry name" value="Maleyloyr_isom"/>
</dbReference>
<dbReference type="NCBIfam" id="TIGR03086">
    <property type="entry name" value="TIGR03086 family metal-binding protein"/>
    <property type="match status" value="1"/>
</dbReference>
<evidence type="ECO:0000313" key="2">
    <source>
        <dbReference type="EMBL" id="SDU28938.1"/>
    </source>
</evidence>
<dbReference type="Proteomes" id="UP000182977">
    <property type="component" value="Chromosome I"/>
</dbReference>
<reference evidence="3" key="1">
    <citation type="submission" date="2016-10" db="EMBL/GenBank/DDBJ databases">
        <authorList>
            <person name="Varghese N."/>
            <person name="Submissions S."/>
        </authorList>
    </citation>
    <scope>NUCLEOTIDE SEQUENCE [LARGE SCALE GENOMIC DNA]</scope>
    <source>
        <strain evidence="3">DSM 45079</strain>
    </source>
</reference>